<sequence>MMDWSIWNHLVLQLSQHEPFIHDSIVAIGALSKALEIDEALLKADTNDQALSKMAKLHREFAHLKYGKAVQTINSLLARLELRQILVACLLIYCFEILLNNRHLALSHVVSGHRMLQEWLIRSDQKASGNRTLHSPNPTTVDDELIDVFHRMDLQISAMYDSRPIELHRATIREGLRIVKQMPLRFNDLIEARGYLLVIMRRSYHFLATTWSSSQASCLVRAFELVPPNNVIVTAGSNIYATSYKVSNKMRAEQKEYLDDISQWLAAFQPLYQKTQRSETCGFRNHVIGALIRIDAISTAIVIAGVLFTKETSYDSFLPEFQEIFSLATIVVDAYRKKSSQTMPSEAGYFLDLGITSPLYLLVARCRDHSLRANAIELLRGWHVEACWQPKLIASIGDFLMEVEEYGNTDVVIPEKMRAVISVVCDEPQQNCKREALIQCVQRYGGPNGEPVWHERRVRY</sequence>
<dbReference type="PANTHER" id="PTHR36206:SF4">
    <property type="entry name" value="HYPOTHETICAL CONSERVED PROTEIN (EUROFUNG)-RELATED"/>
    <property type="match status" value="1"/>
</dbReference>
<evidence type="ECO:0000256" key="6">
    <source>
        <dbReference type="ARBA" id="ARBA00023242"/>
    </source>
</evidence>
<dbReference type="PANTHER" id="PTHR36206">
    <property type="entry name" value="ASPERCRYPTIN BIOSYNTHESIS CLUSTER-SPECIFIC TRANSCRIPTION REGULATOR ATNN-RELATED"/>
    <property type="match status" value="1"/>
</dbReference>
<protein>
    <submittedName>
        <fullName evidence="7">Uncharacterized protein</fullName>
    </submittedName>
</protein>
<gene>
    <name evidence="7" type="ORF">BP5796_04345</name>
</gene>
<name>A0A3D8SI72_9HELO</name>
<reference evidence="7 8" key="1">
    <citation type="journal article" date="2018" name="IMA Fungus">
        <title>IMA Genome-F 9: Draft genome sequence of Annulohypoxylon stygium, Aspergillus mulundensis, Berkeleyomyces basicola (syn. Thielaviopsis basicola), Ceratocystis smalleyi, two Cercospora beticola strains, Coleophoma cylindrospora, Fusarium fracticaudum, Phialophora cf. hyalina, and Morchella septimelata.</title>
        <authorList>
            <person name="Wingfield B.D."/>
            <person name="Bills G.F."/>
            <person name="Dong Y."/>
            <person name="Huang W."/>
            <person name="Nel W.J."/>
            <person name="Swalarsk-Parry B.S."/>
            <person name="Vaghefi N."/>
            <person name="Wilken P.M."/>
            <person name="An Z."/>
            <person name="de Beer Z.W."/>
            <person name="De Vos L."/>
            <person name="Chen L."/>
            <person name="Duong T.A."/>
            <person name="Gao Y."/>
            <person name="Hammerbacher A."/>
            <person name="Kikkert J.R."/>
            <person name="Li Y."/>
            <person name="Li H."/>
            <person name="Li K."/>
            <person name="Li Q."/>
            <person name="Liu X."/>
            <person name="Ma X."/>
            <person name="Naidoo K."/>
            <person name="Pethybridge S.J."/>
            <person name="Sun J."/>
            <person name="Steenkamp E.T."/>
            <person name="van der Nest M.A."/>
            <person name="van Wyk S."/>
            <person name="Wingfield M.J."/>
            <person name="Xiong C."/>
            <person name="Yue Q."/>
            <person name="Zhang X."/>
        </authorList>
    </citation>
    <scope>NUCLEOTIDE SEQUENCE [LARGE SCALE GENOMIC DNA]</scope>
    <source>
        <strain evidence="7 8">BP5796</strain>
    </source>
</reference>
<dbReference type="GO" id="GO:0046872">
    <property type="term" value="F:metal ion binding"/>
    <property type="evidence" value="ECO:0007669"/>
    <property type="project" value="UniProtKB-KW"/>
</dbReference>
<keyword evidence="5" id="KW-0804">Transcription</keyword>
<evidence type="ECO:0000313" key="7">
    <source>
        <dbReference type="EMBL" id="RDW86020.1"/>
    </source>
</evidence>
<evidence type="ECO:0000256" key="4">
    <source>
        <dbReference type="ARBA" id="ARBA00023125"/>
    </source>
</evidence>
<keyword evidence="4" id="KW-0238">DNA-binding</keyword>
<dbReference type="AlphaFoldDB" id="A0A3D8SI72"/>
<accession>A0A3D8SI72</accession>
<keyword evidence="3" id="KW-0805">Transcription regulation</keyword>
<evidence type="ECO:0000256" key="1">
    <source>
        <dbReference type="ARBA" id="ARBA00022723"/>
    </source>
</evidence>
<organism evidence="7 8">
    <name type="scientific">Coleophoma crateriformis</name>
    <dbReference type="NCBI Taxonomy" id="565419"/>
    <lineage>
        <taxon>Eukaryota</taxon>
        <taxon>Fungi</taxon>
        <taxon>Dikarya</taxon>
        <taxon>Ascomycota</taxon>
        <taxon>Pezizomycotina</taxon>
        <taxon>Leotiomycetes</taxon>
        <taxon>Helotiales</taxon>
        <taxon>Dermateaceae</taxon>
        <taxon>Coleophoma</taxon>
    </lineage>
</organism>
<keyword evidence="2" id="KW-0862">Zinc</keyword>
<dbReference type="InterPro" id="IPR052360">
    <property type="entry name" value="Transcr_Regulatory_Proteins"/>
</dbReference>
<dbReference type="GO" id="GO:0003677">
    <property type="term" value="F:DNA binding"/>
    <property type="evidence" value="ECO:0007669"/>
    <property type="project" value="UniProtKB-KW"/>
</dbReference>
<dbReference type="EMBL" id="PDLN01000005">
    <property type="protein sequence ID" value="RDW86020.1"/>
    <property type="molecule type" value="Genomic_DNA"/>
</dbReference>
<dbReference type="OrthoDB" id="3172332at2759"/>
<keyword evidence="6" id="KW-0539">Nucleus</keyword>
<proteinExistence type="predicted"/>
<dbReference type="Proteomes" id="UP000256328">
    <property type="component" value="Unassembled WGS sequence"/>
</dbReference>
<evidence type="ECO:0000256" key="5">
    <source>
        <dbReference type="ARBA" id="ARBA00023163"/>
    </source>
</evidence>
<keyword evidence="8" id="KW-1185">Reference proteome</keyword>
<evidence type="ECO:0000256" key="2">
    <source>
        <dbReference type="ARBA" id="ARBA00022833"/>
    </source>
</evidence>
<keyword evidence="1" id="KW-0479">Metal-binding</keyword>
<evidence type="ECO:0000256" key="3">
    <source>
        <dbReference type="ARBA" id="ARBA00023015"/>
    </source>
</evidence>
<evidence type="ECO:0000313" key="8">
    <source>
        <dbReference type="Proteomes" id="UP000256328"/>
    </source>
</evidence>
<comment type="caution">
    <text evidence="7">The sequence shown here is derived from an EMBL/GenBank/DDBJ whole genome shotgun (WGS) entry which is preliminary data.</text>
</comment>